<dbReference type="GO" id="GO:0008597">
    <property type="term" value="F:calcium-dependent protein serine/threonine phosphatase regulator activity"/>
    <property type="evidence" value="ECO:0007669"/>
    <property type="project" value="TreeGrafter"/>
</dbReference>
<dbReference type="Pfam" id="PF04847">
    <property type="entry name" value="Calcipressin"/>
    <property type="match status" value="1"/>
</dbReference>
<accession>A0A1D2VHG2</accession>
<gene>
    <name evidence="3" type="ORF">ASCRUDRAFT_25573</name>
</gene>
<keyword evidence="4" id="KW-1185">Reference proteome</keyword>
<evidence type="ECO:0000313" key="3">
    <source>
        <dbReference type="EMBL" id="ODV61032.1"/>
    </source>
</evidence>
<evidence type="ECO:0000256" key="2">
    <source>
        <dbReference type="SAM" id="MobiDB-lite"/>
    </source>
</evidence>
<dbReference type="GO" id="GO:0005634">
    <property type="term" value="C:nucleus"/>
    <property type="evidence" value="ECO:0007669"/>
    <property type="project" value="TreeGrafter"/>
</dbReference>
<dbReference type="PANTHER" id="PTHR10300:SF14">
    <property type="entry name" value="PROTEIN SARAH"/>
    <property type="match status" value="1"/>
</dbReference>
<protein>
    <recommendedName>
        <fullName evidence="5">Calcipressin</fullName>
    </recommendedName>
</protein>
<reference evidence="4" key="1">
    <citation type="submission" date="2016-05" db="EMBL/GenBank/DDBJ databases">
        <title>Comparative genomics of biotechnologically important yeasts.</title>
        <authorList>
            <consortium name="DOE Joint Genome Institute"/>
            <person name="Riley R."/>
            <person name="Haridas S."/>
            <person name="Wolfe K.H."/>
            <person name="Lopes M.R."/>
            <person name="Hittinger C.T."/>
            <person name="Goker M."/>
            <person name="Salamov A."/>
            <person name="Wisecaver J."/>
            <person name="Long T.M."/>
            <person name="Aerts A.L."/>
            <person name="Barry K."/>
            <person name="Choi C."/>
            <person name="Clum A."/>
            <person name="Coughlan A.Y."/>
            <person name="Deshpande S."/>
            <person name="Douglass A.P."/>
            <person name="Hanson S.J."/>
            <person name="Klenk H.-P."/>
            <person name="Labutti K."/>
            <person name="Lapidus A."/>
            <person name="Lindquist E."/>
            <person name="Lipzen A."/>
            <person name="Meier-Kolthoff J.P."/>
            <person name="Ohm R.A."/>
            <person name="Otillar R.P."/>
            <person name="Pangilinan J."/>
            <person name="Peng Y."/>
            <person name="Rokas A."/>
            <person name="Rosa C.A."/>
            <person name="Scheuner C."/>
            <person name="Sibirny A.A."/>
            <person name="Slot J.C."/>
            <person name="Stielow J.B."/>
            <person name="Sun H."/>
            <person name="Kurtzman C.P."/>
            <person name="Blackwell M."/>
            <person name="Grigoriev I.V."/>
            <person name="Jeffries T.W."/>
        </authorList>
    </citation>
    <scope>NUCLEOTIDE SEQUENCE [LARGE SCALE GENOMIC DNA]</scope>
    <source>
        <strain evidence="4">DSM 1968</strain>
    </source>
</reference>
<dbReference type="GeneID" id="30963531"/>
<dbReference type="PANTHER" id="PTHR10300">
    <property type="entry name" value="CALCIPRESSIN"/>
    <property type="match status" value="1"/>
</dbReference>
<dbReference type="InterPro" id="IPR006931">
    <property type="entry name" value="Calcipressin"/>
</dbReference>
<name>A0A1D2VHG2_9ASCO</name>
<dbReference type="InParanoid" id="A0A1D2VHG2"/>
<evidence type="ECO:0000256" key="1">
    <source>
        <dbReference type="ARBA" id="ARBA00008209"/>
    </source>
</evidence>
<dbReference type="RefSeq" id="XP_020047339.1">
    <property type="nucleotide sequence ID" value="XM_020189895.1"/>
</dbReference>
<dbReference type="GO" id="GO:0005737">
    <property type="term" value="C:cytoplasm"/>
    <property type="evidence" value="ECO:0007669"/>
    <property type="project" value="TreeGrafter"/>
</dbReference>
<dbReference type="Proteomes" id="UP000095038">
    <property type="component" value="Unassembled WGS sequence"/>
</dbReference>
<dbReference type="EMBL" id="KV454480">
    <property type="protein sequence ID" value="ODV61032.1"/>
    <property type="molecule type" value="Genomic_DNA"/>
</dbReference>
<evidence type="ECO:0008006" key="5">
    <source>
        <dbReference type="Google" id="ProtNLM"/>
    </source>
</evidence>
<feature type="non-terminal residue" evidence="3">
    <location>
        <position position="151"/>
    </location>
</feature>
<evidence type="ECO:0000313" key="4">
    <source>
        <dbReference type="Proteomes" id="UP000095038"/>
    </source>
</evidence>
<dbReference type="AlphaFoldDB" id="A0A1D2VHG2"/>
<feature type="non-terminal residue" evidence="3">
    <location>
        <position position="1"/>
    </location>
</feature>
<proteinExistence type="inferred from homology"/>
<organism evidence="3 4">
    <name type="scientific">Ascoidea rubescens DSM 1968</name>
    <dbReference type="NCBI Taxonomy" id="1344418"/>
    <lineage>
        <taxon>Eukaryota</taxon>
        <taxon>Fungi</taxon>
        <taxon>Dikarya</taxon>
        <taxon>Ascomycota</taxon>
        <taxon>Saccharomycotina</taxon>
        <taxon>Saccharomycetes</taxon>
        <taxon>Ascoideaceae</taxon>
        <taxon>Ascoidea</taxon>
    </lineage>
</organism>
<dbReference type="STRING" id="1344418.A0A1D2VHG2"/>
<feature type="region of interest" description="Disordered" evidence="2">
    <location>
        <begin position="113"/>
        <end position="135"/>
    </location>
</feature>
<comment type="similarity">
    <text evidence="1">Belongs to the RCAN family.</text>
</comment>
<dbReference type="OrthoDB" id="17212at2759"/>
<dbReference type="GO" id="GO:0019722">
    <property type="term" value="P:calcium-mediated signaling"/>
    <property type="evidence" value="ECO:0007669"/>
    <property type="project" value="InterPro"/>
</dbReference>
<sequence>TNTLILTGFSREEIEDDELIGFLQQQIIDNSPNDELLKFTVLKSLQRILIFFEEIDTASLLYKILKKCDFKVYYSPTNNYDELFVDPKNPSSYYNNLDEYLRLPNTGTQFIISPPPSPPPGWVHRNEDDPNHEIINNPEELKDLLFQRLDD</sequence>